<comment type="similarity">
    <text evidence="2">Belongs to the CPA3 antiporters (TC 2.A.63) subunit E family.</text>
</comment>
<dbReference type="InterPro" id="IPR002758">
    <property type="entry name" value="Cation_antiport_E"/>
</dbReference>
<dbReference type="RefSeq" id="WP_301162208.1">
    <property type="nucleotide sequence ID" value="NZ_JAUHTB010000002.1"/>
</dbReference>
<evidence type="ECO:0000256" key="5">
    <source>
        <dbReference type="ARBA" id="ARBA00022989"/>
    </source>
</evidence>
<keyword evidence="8" id="KW-1185">Reference proteome</keyword>
<keyword evidence="3" id="KW-1003">Cell membrane</keyword>
<reference evidence="7 8" key="1">
    <citation type="submission" date="2023-07" db="EMBL/GenBank/DDBJ databases">
        <title>Strategy for survival of the halotoleranting strain Dietzia MX2 from the Yakshinskoe mineral salts deposit.</title>
        <authorList>
            <person name="Kharitonova M.A."/>
            <person name="Kupriyanova-Ashina F.G."/>
            <person name="Shakirov T.R."/>
            <person name="Vafina M.S."/>
            <person name="Ilinskaya O.N."/>
        </authorList>
    </citation>
    <scope>NUCLEOTIDE SEQUENCE [LARGE SCALE GENOMIC DNA]</scope>
    <source>
        <strain evidence="7 8">MX2</strain>
    </source>
</reference>
<dbReference type="PANTHER" id="PTHR34584:SF1">
    <property type="entry name" value="NA(+)_H(+) ANTIPORTER SUBUNIT E1"/>
    <property type="match status" value="1"/>
</dbReference>
<proteinExistence type="inferred from homology"/>
<evidence type="ECO:0000256" key="1">
    <source>
        <dbReference type="ARBA" id="ARBA00004651"/>
    </source>
</evidence>
<sequence length="120" mass="13397">MTWLTWPARVIIFHLWFAREFLIANTAVIKDNITPGQDSTPGIARYDTQCRTDAELTLLGALITITPGTLTLGTTDATAGAPRALYVHSMYSQDADTLRSELHDMENHLLHALRRKGHQP</sequence>
<name>A0ABT8GZ47_9ACTN</name>
<dbReference type="Pfam" id="PF01899">
    <property type="entry name" value="MNHE"/>
    <property type="match status" value="1"/>
</dbReference>
<keyword evidence="4" id="KW-0812">Transmembrane</keyword>
<dbReference type="Proteomes" id="UP001172702">
    <property type="component" value="Unassembled WGS sequence"/>
</dbReference>
<keyword evidence="6" id="KW-0472">Membrane</keyword>
<dbReference type="PANTHER" id="PTHR34584">
    <property type="entry name" value="NA(+)/H(+) ANTIPORTER SUBUNIT E1"/>
    <property type="match status" value="1"/>
</dbReference>
<evidence type="ECO:0000256" key="2">
    <source>
        <dbReference type="ARBA" id="ARBA00006228"/>
    </source>
</evidence>
<protein>
    <submittedName>
        <fullName evidence="7">Na+/H+ antiporter subunit E</fullName>
    </submittedName>
</protein>
<evidence type="ECO:0000256" key="3">
    <source>
        <dbReference type="ARBA" id="ARBA00022475"/>
    </source>
</evidence>
<evidence type="ECO:0000256" key="6">
    <source>
        <dbReference type="ARBA" id="ARBA00023136"/>
    </source>
</evidence>
<dbReference type="EMBL" id="JAUHTB010000002">
    <property type="protein sequence ID" value="MDN4504989.1"/>
    <property type="molecule type" value="Genomic_DNA"/>
</dbReference>
<comment type="subcellular location">
    <subcellularLocation>
        <location evidence="1">Cell membrane</location>
        <topology evidence="1">Multi-pass membrane protein</topology>
    </subcellularLocation>
</comment>
<gene>
    <name evidence="7" type="ORF">QYF62_02795</name>
</gene>
<evidence type="ECO:0000256" key="4">
    <source>
        <dbReference type="ARBA" id="ARBA00022692"/>
    </source>
</evidence>
<organism evidence="7 8">
    <name type="scientific">Dietzia maris</name>
    <dbReference type="NCBI Taxonomy" id="37915"/>
    <lineage>
        <taxon>Bacteria</taxon>
        <taxon>Bacillati</taxon>
        <taxon>Actinomycetota</taxon>
        <taxon>Actinomycetes</taxon>
        <taxon>Mycobacteriales</taxon>
        <taxon>Dietziaceae</taxon>
        <taxon>Dietzia</taxon>
    </lineage>
</organism>
<evidence type="ECO:0000313" key="8">
    <source>
        <dbReference type="Proteomes" id="UP001172702"/>
    </source>
</evidence>
<accession>A0ABT8GZ47</accession>
<evidence type="ECO:0000313" key="7">
    <source>
        <dbReference type="EMBL" id="MDN4504989.1"/>
    </source>
</evidence>
<keyword evidence="5" id="KW-1133">Transmembrane helix</keyword>
<comment type="caution">
    <text evidence="7">The sequence shown here is derived from an EMBL/GenBank/DDBJ whole genome shotgun (WGS) entry which is preliminary data.</text>
</comment>